<comment type="caution">
    <text evidence="1">The sequence shown here is derived from an EMBL/GenBank/DDBJ whole genome shotgun (WGS) entry which is preliminary data.</text>
</comment>
<reference evidence="1" key="1">
    <citation type="submission" date="2020-05" db="EMBL/GenBank/DDBJ databases">
        <title>Fertoebacter nigrum gen. nov., sp. nov., a new member of the family Rhodobacteraceae.</title>
        <authorList>
            <person name="Szuroczki S."/>
            <person name="Abbaszade G."/>
            <person name="Buni D."/>
            <person name="Schumann P."/>
            <person name="Toth E."/>
        </authorList>
    </citation>
    <scope>NUCLEOTIDE SEQUENCE</scope>
    <source>
        <strain evidence="1">RG-N-1a</strain>
    </source>
</reference>
<gene>
    <name evidence="1" type="ORF">GEU84_020540</name>
</gene>
<proteinExistence type="predicted"/>
<dbReference type="Proteomes" id="UP000484076">
    <property type="component" value="Unassembled WGS sequence"/>
</dbReference>
<evidence type="ECO:0000313" key="2">
    <source>
        <dbReference type="Proteomes" id="UP000484076"/>
    </source>
</evidence>
<dbReference type="EMBL" id="WHUT02000022">
    <property type="protein sequence ID" value="NUB46783.1"/>
    <property type="molecule type" value="Genomic_DNA"/>
</dbReference>
<keyword evidence="2" id="KW-1185">Reference proteome</keyword>
<evidence type="ECO:0000313" key="1">
    <source>
        <dbReference type="EMBL" id="NUB46783.1"/>
    </source>
</evidence>
<organism evidence="1 2">
    <name type="scientific">Fertoeibacter niger</name>
    <dbReference type="NCBI Taxonomy" id="2656921"/>
    <lineage>
        <taxon>Bacteria</taxon>
        <taxon>Pseudomonadati</taxon>
        <taxon>Pseudomonadota</taxon>
        <taxon>Alphaproteobacteria</taxon>
        <taxon>Rhodobacterales</taxon>
        <taxon>Paracoccaceae</taxon>
        <taxon>Fertoeibacter</taxon>
    </lineage>
</organism>
<protein>
    <submittedName>
        <fullName evidence="1">Uncharacterized protein</fullName>
    </submittedName>
</protein>
<dbReference type="AlphaFoldDB" id="A0A8X8H377"/>
<sequence length="101" mass="11390">MLKQSRLLKGRELRISIASRKLTLLFPEQVWRKPLPVHHWLESHIATQRWLGELLIAVDDIVVHCGLQFWLPMVALVSPRGRFEGAVQGVSAGSIGNFGPE</sequence>
<dbReference type="RefSeq" id="WP_152828764.1">
    <property type="nucleotide sequence ID" value="NZ_WHUT02000022.1"/>
</dbReference>
<name>A0A8X8H377_9RHOB</name>
<accession>A0A8X8H377</accession>